<dbReference type="InterPro" id="IPR005130">
    <property type="entry name" value="Ser_deHydtase-like_asu"/>
</dbReference>
<comment type="pathway">
    <text evidence="2">Carbohydrate biosynthesis; gluconeogenesis.</text>
</comment>
<dbReference type="EMBL" id="AP027732">
    <property type="protein sequence ID" value="BDZ51824.1"/>
    <property type="molecule type" value="Genomic_DNA"/>
</dbReference>
<proteinExistence type="inferred from homology"/>
<evidence type="ECO:0000256" key="4">
    <source>
        <dbReference type="ARBA" id="ARBA00022432"/>
    </source>
</evidence>
<sequence>MSSTQYVSALDLFSVGIGPSSSHTVGPMRAARSFAREAVASCAPSAIDRIRVTLYGSLAATGLGHGTPDAVLAGLQGLEPETCDPAIVRGLVGRIEAAGSLPLAGELDVAYTRGDLVLAPLTRLPQHPNALSFELFDAAGASLVRQVFFSVGGGFVVREGEPDRALPEQEAPLGFDTAADLLAVCDRDGLSIADIAWTNECALAGVDAVERGLEQRWSAMESCIENGLAGEGVLPGWMKVPRRAADVAAKLRAQPEAPDTAAQWLQAFALAVNEENAGGGRVVTAPTNGAAGIIPAVGLYALRFLGVSRAAILRDYLLTAAAVGSLYKRNASISGAEAGCQGEVGTAASMAAAGLTAVLGGTPHQIENAAEIAMEHHLGLTCDPVGGFVQVPCIERNAIAAGTAVSATRLALLGDGAHFVSLDTVIETMRQTGRDMSSNYKETSAAGLAVNVIEC</sequence>
<protein>
    <recommendedName>
        <fullName evidence="11">L-serine dehydratase</fullName>
        <ecNumber evidence="11">4.3.1.17</ecNumber>
    </recommendedName>
</protein>
<dbReference type="InterPro" id="IPR029009">
    <property type="entry name" value="ASB_dom_sf"/>
</dbReference>
<comment type="similarity">
    <text evidence="3 11">Belongs to the iron-sulfur dependent L-serine dehydratase family.</text>
</comment>
<dbReference type="Pfam" id="PF03315">
    <property type="entry name" value="SDH_beta"/>
    <property type="match status" value="1"/>
</dbReference>
<keyword evidence="15" id="KW-1185">Reference proteome</keyword>
<reference evidence="15" key="1">
    <citation type="journal article" date="2019" name="Int. J. Syst. Evol. Microbiol.">
        <title>The Global Catalogue of Microorganisms (GCM) 10K type strain sequencing project: providing services to taxonomists for standard genome sequencing and annotation.</title>
        <authorList>
            <consortium name="The Broad Institute Genomics Platform"/>
            <consortium name="The Broad Institute Genome Sequencing Center for Infectious Disease"/>
            <person name="Wu L."/>
            <person name="Ma J."/>
        </authorList>
    </citation>
    <scope>NUCLEOTIDE SEQUENCE [LARGE SCALE GENOMIC DNA]</scope>
    <source>
        <strain evidence="15">NBRC 108728</strain>
    </source>
</reference>
<dbReference type="Pfam" id="PF03313">
    <property type="entry name" value="SDH_alpha"/>
    <property type="match status" value="1"/>
</dbReference>
<keyword evidence="9 11" id="KW-0456">Lyase</keyword>
<dbReference type="InterPro" id="IPR005131">
    <property type="entry name" value="Ser_deHydtase_bsu"/>
</dbReference>
<feature type="domain" description="Serine dehydratase-like alpha subunit" evidence="12">
    <location>
        <begin position="188"/>
        <end position="449"/>
    </location>
</feature>
<keyword evidence="8 11" id="KW-0411">Iron-sulfur</keyword>
<evidence type="ECO:0000256" key="10">
    <source>
        <dbReference type="ARBA" id="ARBA00049406"/>
    </source>
</evidence>
<dbReference type="EC" id="4.3.1.17" evidence="11"/>
<evidence type="ECO:0000313" key="14">
    <source>
        <dbReference type="EMBL" id="BDZ51824.1"/>
    </source>
</evidence>
<comment type="catalytic activity">
    <reaction evidence="10 11">
        <text>L-serine = pyruvate + NH4(+)</text>
        <dbReference type="Rhea" id="RHEA:19169"/>
        <dbReference type="ChEBI" id="CHEBI:15361"/>
        <dbReference type="ChEBI" id="CHEBI:28938"/>
        <dbReference type="ChEBI" id="CHEBI:33384"/>
        <dbReference type="EC" id="4.3.1.17"/>
    </reaction>
</comment>
<evidence type="ECO:0000259" key="13">
    <source>
        <dbReference type="Pfam" id="PF03315"/>
    </source>
</evidence>
<dbReference type="PANTHER" id="PTHR30182:SF1">
    <property type="entry name" value="L-SERINE DEHYDRATASE 1"/>
    <property type="match status" value="1"/>
</dbReference>
<dbReference type="RefSeq" id="WP_286344494.1">
    <property type="nucleotide sequence ID" value="NZ_AP027732.1"/>
</dbReference>
<evidence type="ECO:0000256" key="2">
    <source>
        <dbReference type="ARBA" id="ARBA00004742"/>
    </source>
</evidence>
<dbReference type="SUPFAM" id="SSF143548">
    <property type="entry name" value="Serine metabolism enzymes domain"/>
    <property type="match status" value="1"/>
</dbReference>
<evidence type="ECO:0000256" key="6">
    <source>
        <dbReference type="ARBA" id="ARBA00022723"/>
    </source>
</evidence>
<evidence type="ECO:0000256" key="3">
    <source>
        <dbReference type="ARBA" id="ARBA00008636"/>
    </source>
</evidence>
<comment type="cofactor">
    <cofactor evidence="1 11">
        <name>[4Fe-4S] cluster</name>
        <dbReference type="ChEBI" id="CHEBI:49883"/>
    </cofactor>
</comment>
<dbReference type="Gene3D" id="3.30.1330.90">
    <property type="entry name" value="D-3-phosphoglycerate dehydrogenase, domain 3"/>
    <property type="match status" value="1"/>
</dbReference>
<dbReference type="PANTHER" id="PTHR30182">
    <property type="entry name" value="L-SERINE DEHYDRATASE"/>
    <property type="match status" value="1"/>
</dbReference>
<evidence type="ECO:0000256" key="5">
    <source>
        <dbReference type="ARBA" id="ARBA00022485"/>
    </source>
</evidence>
<gene>
    <name evidence="14" type="ORF">GCM10025867_40650</name>
</gene>
<keyword evidence="4 11" id="KW-0312">Gluconeogenesis</keyword>
<dbReference type="InterPro" id="IPR051318">
    <property type="entry name" value="Fe-S_L-Ser"/>
</dbReference>
<name>A0ABN6Y3C4_9MICO</name>
<keyword evidence="6 11" id="KW-0479">Metal-binding</keyword>
<keyword evidence="7 11" id="KW-0408">Iron</keyword>
<evidence type="ECO:0000256" key="11">
    <source>
        <dbReference type="RuleBase" id="RU366059"/>
    </source>
</evidence>
<feature type="domain" description="Serine dehydratase beta chain" evidence="13">
    <location>
        <begin position="8"/>
        <end position="160"/>
    </location>
</feature>
<evidence type="ECO:0000256" key="7">
    <source>
        <dbReference type="ARBA" id="ARBA00023004"/>
    </source>
</evidence>
<evidence type="ECO:0000256" key="8">
    <source>
        <dbReference type="ARBA" id="ARBA00023014"/>
    </source>
</evidence>
<evidence type="ECO:0000259" key="12">
    <source>
        <dbReference type="Pfam" id="PF03313"/>
    </source>
</evidence>
<dbReference type="Proteomes" id="UP001321486">
    <property type="component" value="Chromosome"/>
</dbReference>
<accession>A0ABN6Y3C4</accession>
<keyword evidence="5 11" id="KW-0004">4Fe-4S</keyword>
<dbReference type="InterPro" id="IPR004644">
    <property type="entry name" value="Fe-S_L-Ser_mono"/>
</dbReference>
<organism evidence="14 15">
    <name type="scientific">Frondihabitans sucicola</name>
    <dbReference type="NCBI Taxonomy" id="1268041"/>
    <lineage>
        <taxon>Bacteria</taxon>
        <taxon>Bacillati</taxon>
        <taxon>Actinomycetota</taxon>
        <taxon>Actinomycetes</taxon>
        <taxon>Micrococcales</taxon>
        <taxon>Microbacteriaceae</taxon>
        <taxon>Frondihabitans</taxon>
    </lineage>
</organism>
<dbReference type="NCBIfam" id="TIGR00720">
    <property type="entry name" value="sda_mono"/>
    <property type="match status" value="1"/>
</dbReference>
<evidence type="ECO:0000313" key="15">
    <source>
        <dbReference type="Proteomes" id="UP001321486"/>
    </source>
</evidence>
<evidence type="ECO:0000256" key="1">
    <source>
        <dbReference type="ARBA" id="ARBA00001966"/>
    </source>
</evidence>
<evidence type="ECO:0000256" key="9">
    <source>
        <dbReference type="ARBA" id="ARBA00023239"/>
    </source>
</evidence>